<sequence length="69" mass="7675">MPAELLPHLRRARDVADRDFAEPLDLGALAANAGVSEFHFGRVVPALSLWVPPRLGRRARRHCVFCGSR</sequence>
<dbReference type="AlphaFoldDB" id="A0A2X4U915"/>
<protein>
    <submittedName>
        <fullName evidence="1">Transcriptional regulator</fullName>
    </submittedName>
</protein>
<accession>A0A2X4U915</accession>
<evidence type="ECO:0000313" key="2">
    <source>
        <dbReference type="Proteomes" id="UP000249091"/>
    </source>
</evidence>
<reference evidence="1 2" key="1">
    <citation type="submission" date="2018-06" db="EMBL/GenBank/DDBJ databases">
        <authorList>
            <consortium name="Pathogen Informatics"/>
            <person name="Doyle S."/>
        </authorList>
    </citation>
    <scope>NUCLEOTIDE SEQUENCE [LARGE SCALE GENOMIC DNA]</scope>
    <source>
        <strain evidence="1 2">NCTC10994</strain>
    </source>
</reference>
<organism evidence="1 2">
    <name type="scientific">Rhodococcus coprophilus</name>
    <dbReference type="NCBI Taxonomy" id="38310"/>
    <lineage>
        <taxon>Bacteria</taxon>
        <taxon>Bacillati</taxon>
        <taxon>Actinomycetota</taxon>
        <taxon>Actinomycetes</taxon>
        <taxon>Mycobacteriales</taxon>
        <taxon>Nocardiaceae</taxon>
        <taxon>Rhodococcus</taxon>
    </lineage>
</organism>
<dbReference type="EMBL" id="LS483468">
    <property type="protein sequence ID" value="SQI30882.1"/>
    <property type="molecule type" value="Genomic_DNA"/>
</dbReference>
<dbReference type="STRING" id="1219011.GCA_001895045_02887"/>
<gene>
    <name evidence="1" type="ORF">NCTC10994_01794</name>
</gene>
<name>A0A2X4U915_9NOCA</name>
<proteinExistence type="predicted"/>
<dbReference type="Proteomes" id="UP000249091">
    <property type="component" value="Chromosome 1"/>
</dbReference>
<evidence type="ECO:0000313" key="1">
    <source>
        <dbReference type="EMBL" id="SQI30882.1"/>
    </source>
</evidence>
<dbReference type="KEGG" id="rcr:NCTC10994_01794"/>
<keyword evidence="2" id="KW-1185">Reference proteome</keyword>